<protein>
    <recommendedName>
        <fullName evidence="2">NYN domain-containing protein</fullName>
    </recommendedName>
</protein>
<feature type="compositionally biased region" description="Basic and acidic residues" evidence="1">
    <location>
        <begin position="195"/>
        <end position="207"/>
    </location>
</feature>
<comment type="caution">
    <text evidence="3">The sequence shown here is derived from an EMBL/GenBank/DDBJ whole genome shotgun (WGS) entry which is preliminary data.</text>
</comment>
<dbReference type="AlphaFoldDB" id="A0A4V1Q534"/>
<dbReference type="PANTHER" id="PTHR14379:SF3">
    <property type="entry name" value="MEIOSIS REGULATOR AND MRNA STABILITY FACTOR 1"/>
    <property type="match status" value="1"/>
</dbReference>
<dbReference type="EMBL" id="SDEE01000024">
    <property type="protein sequence ID" value="RXW24198.1"/>
    <property type="molecule type" value="Genomic_DNA"/>
</dbReference>
<feature type="compositionally biased region" description="Polar residues" evidence="1">
    <location>
        <begin position="211"/>
        <end position="220"/>
    </location>
</feature>
<dbReference type="InterPro" id="IPR021139">
    <property type="entry name" value="NYN"/>
</dbReference>
<feature type="compositionally biased region" description="Polar residues" evidence="1">
    <location>
        <begin position="232"/>
        <end position="250"/>
    </location>
</feature>
<dbReference type="Pfam" id="PF01936">
    <property type="entry name" value="NYN"/>
    <property type="match status" value="1"/>
</dbReference>
<dbReference type="GO" id="GO:0004540">
    <property type="term" value="F:RNA nuclease activity"/>
    <property type="evidence" value="ECO:0007669"/>
    <property type="project" value="InterPro"/>
</dbReference>
<keyword evidence="4" id="KW-1185">Reference proteome</keyword>
<feature type="compositionally biased region" description="Polar residues" evidence="1">
    <location>
        <begin position="172"/>
        <end position="189"/>
    </location>
</feature>
<dbReference type="Gene3D" id="3.40.50.1010">
    <property type="entry name" value="5'-nuclease"/>
    <property type="match status" value="1"/>
</dbReference>
<evidence type="ECO:0000259" key="2">
    <source>
        <dbReference type="Pfam" id="PF01936"/>
    </source>
</evidence>
<feature type="region of interest" description="Disordered" evidence="1">
    <location>
        <begin position="398"/>
        <end position="515"/>
    </location>
</feature>
<dbReference type="OrthoDB" id="549353at2759"/>
<feature type="compositionally biased region" description="Polar residues" evidence="1">
    <location>
        <begin position="438"/>
        <end position="451"/>
    </location>
</feature>
<feature type="region of interest" description="Disordered" evidence="1">
    <location>
        <begin position="311"/>
        <end position="335"/>
    </location>
</feature>
<reference evidence="3 4" key="1">
    <citation type="submission" date="2019-01" db="EMBL/GenBank/DDBJ databases">
        <title>Draft genome sequence of Psathyrella aberdarensis IHI B618.</title>
        <authorList>
            <person name="Buettner E."/>
            <person name="Kellner H."/>
        </authorList>
    </citation>
    <scope>NUCLEOTIDE SEQUENCE [LARGE SCALE GENOMIC DNA]</scope>
    <source>
        <strain evidence="3 4">IHI B618</strain>
    </source>
</reference>
<dbReference type="InterPro" id="IPR024768">
    <property type="entry name" value="Marf1"/>
</dbReference>
<feature type="domain" description="NYN" evidence="2">
    <location>
        <begin position="9"/>
        <end position="140"/>
    </location>
</feature>
<feature type="compositionally biased region" description="Basic and acidic residues" evidence="1">
    <location>
        <begin position="221"/>
        <end position="231"/>
    </location>
</feature>
<dbReference type="Proteomes" id="UP000290288">
    <property type="component" value="Unassembled WGS sequence"/>
</dbReference>
<dbReference type="GO" id="GO:0010468">
    <property type="term" value="P:regulation of gene expression"/>
    <property type="evidence" value="ECO:0007669"/>
    <property type="project" value="InterPro"/>
</dbReference>
<proteinExistence type="predicted"/>
<feature type="region of interest" description="Disordered" evidence="1">
    <location>
        <begin position="172"/>
        <end position="250"/>
    </location>
</feature>
<dbReference type="GO" id="GO:0005777">
    <property type="term" value="C:peroxisome"/>
    <property type="evidence" value="ECO:0007669"/>
    <property type="project" value="InterPro"/>
</dbReference>
<evidence type="ECO:0000256" key="1">
    <source>
        <dbReference type="SAM" id="MobiDB-lite"/>
    </source>
</evidence>
<organism evidence="3 4">
    <name type="scientific">Candolleomyces aberdarensis</name>
    <dbReference type="NCBI Taxonomy" id="2316362"/>
    <lineage>
        <taxon>Eukaryota</taxon>
        <taxon>Fungi</taxon>
        <taxon>Dikarya</taxon>
        <taxon>Basidiomycota</taxon>
        <taxon>Agaricomycotina</taxon>
        <taxon>Agaricomycetes</taxon>
        <taxon>Agaricomycetidae</taxon>
        <taxon>Agaricales</taxon>
        <taxon>Agaricineae</taxon>
        <taxon>Psathyrellaceae</taxon>
        <taxon>Candolleomyces</taxon>
    </lineage>
</organism>
<dbReference type="PANTHER" id="PTHR14379">
    <property type="entry name" value="LIMKAIN B LKAP"/>
    <property type="match status" value="1"/>
</dbReference>
<dbReference type="STRING" id="2316362.A0A4V1Q534"/>
<evidence type="ECO:0000313" key="4">
    <source>
        <dbReference type="Proteomes" id="UP000290288"/>
    </source>
</evidence>
<dbReference type="CDD" id="cd10910">
    <property type="entry name" value="PIN_limkain_b1_N_like"/>
    <property type="match status" value="1"/>
</dbReference>
<feature type="region of interest" description="Disordered" evidence="1">
    <location>
        <begin position="264"/>
        <end position="293"/>
    </location>
</feature>
<name>A0A4V1Q534_9AGAR</name>
<sequence length="597" mass="64640">MAHKPRRDVYIFWDFDSCPAPTEASGYTIANHIRTLSLRLGIVKSFKAYLSISDHHTSGRALTLRSELQSSGVSLTDAPGAKEIADKMLIVDMLAHAFDSNPESDSNIIMLITGDPSFSYLLSILRMRNYRVVVLGPGGGPEDYSNNSASLASQANLWLDWNTEVMDGIIPRSTSTGVSSASRTIENLNSTSDSTKSESPSDSREKPVSTIAETTSVRAQTNKENEAKMDSTTDQEPIPQSTLQEPVESKSFTRLSWHDIASKSSTTLSSSTVTEGEDQPIPQSALQEPVKSESFARLSWDDIASKPSTALSATVTEGEDQPIPQPPLQEPVKSKSFTRLSWHDIASKSSTALSSTVAEGEDRPIPQSTLQEPVKLKSFTRLSWSDIASRASTALSATVTKGEDLPQDSTVNSKPTTTSDKEKTQNLPKPQPQPAATVLNTSSDSGTQSSQLRDRNNPLDLAPESTPLSTWGDWPSSQAAPAPSPWNNKPHGNPPEYSLNASGWTSNKAASSTPTEAIVPPEFDNLVKVLRLSTVNGVRKPLWGVIAFELIKQDPRVYEKAGVARFSAYVALAIEKGIVTTGGPQGVEWVTLHRNFC</sequence>
<feature type="compositionally biased region" description="Low complexity" evidence="1">
    <location>
        <begin position="264"/>
        <end position="274"/>
    </location>
</feature>
<evidence type="ECO:0000313" key="3">
    <source>
        <dbReference type="EMBL" id="RXW24198.1"/>
    </source>
</evidence>
<feature type="compositionally biased region" description="Polar residues" evidence="1">
    <location>
        <begin position="499"/>
        <end position="515"/>
    </location>
</feature>
<feature type="region of interest" description="Disordered" evidence="1">
    <location>
        <begin position="350"/>
        <end position="370"/>
    </location>
</feature>
<dbReference type="GO" id="GO:1905762">
    <property type="term" value="F:CCR4-NOT complex binding"/>
    <property type="evidence" value="ECO:0007669"/>
    <property type="project" value="TreeGrafter"/>
</dbReference>
<accession>A0A4V1Q534</accession>
<feature type="compositionally biased region" description="Polar residues" evidence="1">
    <location>
        <begin position="407"/>
        <end position="418"/>
    </location>
</feature>
<gene>
    <name evidence="3" type="ORF">EST38_g1687</name>
</gene>